<name>A0A1Z8JUF3_PICKU</name>
<dbReference type="SMART" id="SM00833">
    <property type="entry name" value="CobW_C"/>
    <property type="match status" value="1"/>
</dbReference>
<dbReference type="VEuPathDB" id="FungiDB:C5L36_0C04400"/>
<dbReference type="InterPro" id="IPR027417">
    <property type="entry name" value="P-loop_NTPase"/>
</dbReference>
<sequence length="534" mass="60990">MTVAYQRDEPIPVTLISGFLGSGKTTLLENILKQEHGYKIAVIINDISSLNIDASLIKNHKIVTTEEKVIQFQNGCICCTLRGDLLEELIKVCKGDQFDYIIIESTGIGEPMQVAETFTQEFSELMAETAGNEEDIGILKEIVQMGGLNKLARLDTCITVVDAVNFSNDIETTDYLADRWGSKNNSMSEEDRTVTDLLVDQIEFSDLIIINKVDGVSKRMLKKIKKIVHTLNPVARIITTNYSKVSNDKLLNTRLFNFTKALTSPGWLRSLDESNNRIGYGNDLEKNRVTPKPETEEYGINNFVYRARKPFHPQRLYDTLCDKFQIIERINLPEADGVDENVSEEEDEEQEEEGNEQEGENEDEENGEGEEGEDDDDEEEEEEGQELTKEEMLRNKRNSPLNHVVRSKGFFWLATRYILRGEWSSAGSMLTFSAGTPWFGAMAKEYWPQDPETVASVRADFEGVHEDRRNEIVFIGFKINPAKIKALFDSCLLTDEEYEEFNKVASQRDLVKIEKELSTMYEDGFEDWDFIQEE</sequence>
<dbReference type="InterPro" id="IPR011629">
    <property type="entry name" value="CobW-like_C"/>
</dbReference>
<proteinExistence type="predicted"/>
<reference evidence="3 4" key="1">
    <citation type="submission" date="2017-05" db="EMBL/GenBank/DDBJ databases">
        <title>The Genome Sequence of Candida krusei Ckrusei653.</title>
        <authorList>
            <person name="Cuomo C."/>
            <person name="Forche A."/>
            <person name="Young S."/>
            <person name="Abouelleil A."/>
            <person name="Cao P."/>
            <person name="Chapman S."/>
            <person name="Cusick C."/>
            <person name="Shea T."/>
            <person name="Nusbaum C."/>
            <person name="Birren B."/>
        </authorList>
    </citation>
    <scope>NUCLEOTIDE SEQUENCE [LARGE SCALE GENOMIC DNA]</scope>
    <source>
        <strain evidence="3 4">Ckrusei653</strain>
    </source>
</reference>
<gene>
    <name evidence="3" type="ORF">CAS74_000455</name>
</gene>
<dbReference type="SUPFAM" id="SSF52540">
    <property type="entry name" value="P-loop containing nucleoside triphosphate hydrolases"/>
    <property type="match status" value="1"/>
</dbReference>
<feature type="region of interest" description="Disordered" evidence="1">
    <location>
        <begin position="335"/>
        <end position="395"/>
    </location>
</feature>
<evidence type="ECO:0000256" key="1">
    <source>
        <dbReference type="SAM" id="MobiDB-lite"/>
    </source>
</evidence>
<organism evidence="3 4">
    <name type="scientific">Pichia kudriavzevii</name>
    <name type="common">Yeast</name>
    <name type="synonym">Issatchenkia orientalis</name>
    <dbReference type="NCBI Taxonomy" id="4909"/>
    <lineage>
        <taxon>Eukaryota</taxon>
        <taxon>Fungi</taxon>
        <taxon>Dikarya</taxon>
        <taxon>Ascomycota</taxon>
        <taxon>Saccharomycotina</taxon>
        <taxon>Pichiomycetes</taxon>
        <taxon>Pichiales</taxon>
        <taxon>Pichiaceae</taxon>
        <taxon>Pichia</taxon>
    </lineage>
</organism>
<dbReference type="CDD" id="cd03112">
    <property type="entry name" value="CobW-like"/>
    <property type="match status" value="1"/>
</dbReference>
<evidence type="ECO:0000259" key="2">
    <source>
        <dbReference type="SMART" id="SM00833"/>
    </source>
</evidence>
<evidence type="ECO:0000313" key="4">
    <source>
        <dbReference type="Proteomes" id="UP000195871"/>
    </source>
</evidence>
<dbReference type="EMBL" id="NHMM01000001">
    <property type="protein sequence ID" value="OUT24072.1"/>
    <property type="molecule type" value="Genomic_DNA"/>
</dbReference>
<protein>
    <recommendedName>
        <fullName evidence="2">CobW C-terminal domain-containing protein</fullName>
    </recommendedName>
</protein>
<dbReference type="AlphaFoldDB" id="A0A1Z8JUF3"/>
<comment type="caution">
    <text evidence="3">The sequence shown here is derived from an EMBL/GenBank/DDBJ whole genome shotgun (WGS) entry which is preliminary data.</text>
</comment>
<dbReference type="Pfam" id="PF02492">
    <property type="entry name" value="cobW"/>
    <property type="match status" value="2"/>
</dbReference>
<feature type="domain" description="CobW C-terminal" evidence="2">
    <location>
        <begin position="300"/>
        <end position="492"/>
    </location>
</feature>
<dbReference type="PANTHER" id="PTHR43603">
    <property type="entry name" value="COBW DOMAIN-CONTAINING PROTEIN DDB_G0274527"/>
    <property type="match status" value="1"/>
</dbReference>
<feature type="compositionally biased region" description="Acidic residues" evidence="1">
    <location>
        <begin position="336"/>
        <end position="385"/>
    </location>
</feature>
<accession>A0A1Z8JUF3</accession>
<dbReference type="PANTHER" id="PTHR43603:SF1">
    <property type="entry name" value="ZINC-REGULATED GTPASE METALLOPROTEIN ACTIVATOR 1"/>
    <property type="match status" value="1"/>
</dbReference>
<evidence type="ECO:0000313" key="3">
    <source>
        <dbReference type="EMBL" id="OUT24072.1"/>
    </source>
</evidence>
<dbReference type="SUPFAM" id="SSF90002">
    <property type="entry name" value="Hypothetical protein YjiA, C-terminal domain"/>
    <property type="match status" value="1"/>
</dbReference>
<dbReference type="Proteomes" id="UP000195871">
    <property type="component" value="Unassembled WGS sequence"/>
</dbReference>
<dbReference type="Gene3D" id="3.40.50.300">
    <property type="entry name" value="P-loop containing nucleotide triphosphate hydrolases"/>
    <property type="match status" value="1"/>
</dbReference>
<dbReference type="Pfam" id="PF07683">
    <property type="entry name" value="CobW_C"/>
    <property type="match status" value="1"/>
</dbReference>
<dbReference type="InterPro" id="IPR051927">
    <property type="entry name" value="Zn_Chap_cDPG_Synth"/>
</dbReference>
<dbReference type="InterPro" id="IPR003495">
    <property type="entry name" value="CobW/HypB/UreG_nucleotide-bd"/>
</dbReference>